<sequence length="244" mass="27866">MFRLGSATRLSPSCVRFIPLFAVIFLLVISFTVFKSSGIEKYQERTNAPYVYINHRVGLSEPDLNEYSVKTHKGYVSLNELNEKYYFNDKNSGWGDKPRNWDRISEIMTYSKKQIANLAYPVESESMYNAMAANRLDNLTGVVVGSMQPWVEVYALKNGAKKILTVEYNKLTIQPEFQDRLSSILPVDFVRNWEKYAGTFDFAASFSSIEHSGLGRYGDPMDPIGDLREMLKIKCMLKPGGRSF</sequence>
<dbReference type="OMA" id="ISEIMTY"/>
<keyword evidence="1" id="KW-0812">Transmembrane</keyword>
<keyword evidence="1" id="KW-1133">Transmembrane helix</keyword>
<dbReference type="PANTHER" id="PTHR31562">
    <property type="entry name" value="PROTEIN CBG18972"/>
    <property type="match status" value="1"/>
</dbReference>
<keyword evidence="3" id="KW-1185">Reference proteome</keyword>
<evidence type="ECO:0000313" key="2">
    <source>
        <dbReference type="EMBL" id="CCG58555.1"/>
    </source>
</evidence>
<dbReference type="Proteomes" id="UP000008549">
    <property type="component" value="Unassembled WGS sequence"/>
</dbReference>
<name>H8WGY1_CAEBR</name>
<dbReference type="CTD" id="8589916"/>
<dbReference type="KEGG" id="cbr:CBG_23789"/>
<dbReference type="PANTHER" id="PTHR31562:SF6">
    <property type="entry name" value="DUF268 DOMAIN-CONTAINING PROTEIN-RELATED"/>
    <property type="match status" value="1"/>
</dbReference>
<organism evidence="2 3">
    <name type="scientific">Caenorhabditis briggsae</name>
    <dbReference type="NCBI Taxonomy" id="6238"/>
    <lineage>
        <taxon>Eukaryota</taxon>
        <taxon>Metazoa</taxon>
        <taxon>Ecdysozoa</taxon>
        <taxon>Nematoda</taxon>
        <taxon>Chromadorea</taxon>
        <taxon>Rhabditida</taxon>
        <taxon>Rhabditina</taxon>
        <taxon>Rhabditomorpha</taxon>
        <taxon>Rhabditoidea</taxon>
        <taxon>Rhabditidae</taxon>
        <taxon>Peloderinae</taxon>
        <taxon>Caenorhabditis</taxon>
    </lineage>
</organism>
<evidence type="ECO:0000313" key="4">
    <source>
        <dbReference type="WormBase" id="CBG23789"/>
    </source>
</evidence>
<reference evidence="2 3" key="2">
    <citation type="journal article" date="2011" name="PLoS Genet.">
        <title>Caenorhabditis briggsae recombinant inbred line genotypes reveal inter-strain incompatibility and the evolution of recombination.</title>
        <authorList>
            <person name="Ross J.A."/>
            <person name="Koboldt D.C."/>
            <person name="Staisch J.E."/>
            <person name="Chamberlin H.M."/>
            <person name="Gupta B.P."/>
            <person name="Miller R.D."/>
            <person name="Baird S.E."/>
            <person name="Haag E.S."/>
        </authorList>
    </citation>
    <scope>NUCLEOTIDE SEQUENCE [LARGE SCALE GENOMIC DNA]</scope>
    <source>
        <strain evidence="2 3">AF16</strain>
    </source>
</reference>
<evidence type="ECO:0000313" key="3">
    <source>
        <dbReference type="Proteomes" id="UP000008549"/>
    </source>
</evidence>
<dbReference type="WormBase" id="CBG23789">
    <property type="protein sequence ID" value="CBP12595"/>
    <property type="gene ID" value="WBGene00042051"/>
</dbReference>
<reference evidence="2 3" key="1">
    <citation type="journal article" date="2003" name="PLoS Biol.">
        <title>The genome sequence of Caenorhabditis briggsae: a platform for comparative genomics.</title>
        <authorList>
            <person name="Stein L.D."/>
            <person name="Bao Z."/>
            <person name="Blasiar D."/>
            <person name="Blumenthal T."/>
            <person name="Brent M.R."/>
            <person name="Chen N."/>
            <person name="Chinwalla A."/>
            <person name="Clarke L."/>
            <person name="Clee C."/>
            <person name="Coghlan A."/>
            <person name="Coulson A."/>
            <person name="D'Eustachio P."/>
            <person name="Fitch D.H."/>
            <person name="Fulton L.A."/>
            <person name="Fulton R.E."/>
            <person name="Griffiths-Jones S."/>
            <person name="Harris T.W."/>
            <person name="Hillier L.W."/>
            <person name="Kamath R."/>
            <person name="Kuwabara P.E."/>
            <person name="Mardis E.R."/>
            <person name="Marra M.A."/>
            <person name="Miner T.L."/>
            <person name="Minx P."/>
            <person name="Mullikin J.C."/>
            <person name="Plumb R.W."/>
            <person name="Rogers J."/>
            <person name="Schein J.E."/>
            <person name="Sohrmann M."/>
            <person name="Spieth J."/>
            <person name="Stajich J.E."/>
            <person name="Wei C."/>
            <person name="Willey D."/>
            <person name="Wilson R.K."/>
            <person name="Durbin R."/>
            <person name="Waterston R.H."/>
        </authorList>
    </citation>
    <scope>NUCLEOTIDE SEQUENCE [LARGE SCALE GENOMIC DNA]</scope>
    <source>
        <strain evidence="2 3">AF16</strain>
    </source>
</reference>
<dbReference type="AlphaFoldDB" id="H8WGY1"/>
<evidence type="ECO:0000256" key="1">
    <source>
        <dbReference type="SAM" id="Phobius"/>
    </source>
</evidence>
<dbReference type="GeneID" id="8589916"/>
<accession>H8WGY1</accession>
<gene>
    <name evidence="2 4" type="ORF">CBG23789</name>
    <name evidence="2" type="ORF">CBG_23789</name>
</gene>
<dbReference type="EMBL" id="HE601005">
    <property type="protein sequence ID" value="CCG58555.1"/>
    <property type="molecule type" value="Genomic_DNA"/>
</dbReference>
<dbReference type="Pfam" id="PF03269">
    <property type="entry name" value="DUF268"/>
    <property type="match status" value="1"/>
</dbReference>
<protein>
    <submittedName>
        <fullName evidence="2">Protein CBG23789</fullName>
    </submittedName>
</protein>
<dbReference type="InterPro" id="IPR004951">
    <property type="entry name" value="DUF268_CAE_spp"/>
</dbReference>
<keyword evidence="1" id="KW-0472">Membrane</keyword>
<feature type="transmembrane region" description="Helical" evidence="1">
    <location>
        <begin position="15"/>
        <end position="34"/>
    </location>
</feature>
<dbReference type="RefSeq" id="XP_002647915.1">
    <property type="nucleotide sequence ID" value="XM_002647869.1"/>
</dbReference>
<proteinExistence type="predicted"/>
<dbReference type="eggNOG" id="ENOG502S13E">
    <property type="taxonomic scope" value="Eukaryota"/>
</dbReference>